<protein>
    <submittedName>
        <fullName evidence="2">TonB-dependent receptor</fullName>
    </submittedName>
</protein>
<evidence type="ECO:0000313" key="2">
    <source>
        <dbReference type="EMBL" id="MBH8557109.1"/>
    </source>
</evidence>
<organism evidence="2 3">
    <name type="scientific">Hymenobacter negativus</name>
    <dbReference type="NCBI Taxonomy" id="2795026"/>
    <lineage>
        <taxon>Bacteria</taxon>
        <taxon>Pseudomonadati</taxon>
        <taxon>Bacteroidota</taxon>
        <taxon>Cytophagia</taxon>
        <taxon>Cytophagales</taxon>
        <taxon>Hymenobacteraceae</taxon>
        <taxon>Hymenobacter</taxon>
    </lineage>
</organism>
<dbReference type="EMBL" id="JAEDAE010000001">
    <property type="protein sequence ID" value="MBH8557109.1"/>
    <property type="molecule type" value="Genomic_DNA"/>
</dbReference>
<dbReference type="InterPro" id="IPR037066">
    <property type="entry name" value="Plug_dom_sf"/>
</dbReference>
<dbReference type="SUPFAM" id="SSF56935">
    <property type="entry name" value="Porins"/>
    <property type="match status" value="1"/>
</dbReference>
<feature type="domain" description="TonB-dependent receptor plug" evidence="1">
    <location>
        <begin position="183"/>
        <end position="264"/>
    </location>
</feature>
<dbReference type="InterPro" id="IPR008969">
    <property type="entry name" value="CarboxyPept-like_regulatory"/>
</dbReference>
<reference evidence="2 3" key="1">
    <citation type="submission" date="2020-12" db="EMBL/GenBank/DDBJ databases">
        <title>Hymenobacter sp.</title>
        <authorList>
            <person name="Kim M.K."/>
        </authorList>
    </citation>
    <scope>NUCLEOTIDE SEQUENCE [LARGE SCALE GENOMIC DNA]</scope>
    <source>
        <strain evidence="2 3">BT442</strain>
    </source>
</reference>
<dbReference type="InterPro" id="IPR012910">
    <property type="entry name" value="Plug_dom"/>
</dbReference>
<accession>A0ABS0Q4A8</accession>
<evidence type="ECO:0000259" key="1">
    <source>
        <dbReference type="Pfam" id="PF07715"/>
    </source>
</evidence>
<keyword evidence="3" id="KW-1185">Reference proteome</keyword>
<comment type="caution">
    <text evidence="2">The sequence shown here is derived from an EMBL/GenBank/DDBJ whole genome shotgun (WGS) entry which is preliminary data.</text>
</comment>
<dbReference type="Pfam" id="PF07715">
    <property type="entry name" value="Plug"/>
    <property type="match status" value="1"/>
</dbReference>
<sequence length="876" mass="96878">MGRPPVLSPVKPPATSPLPAVPVIRKVECRLVLLGGLALVALPAATVQAQTTSPEQTTPGALVTLTGTLRDASGQPLELAAVGVEGQPGGTNTNADGAFALPVRVPAGGQSVVLVVRRLGFITLRQPLQLPGDAGKPLRLTMRLDTKALSNVRVTGRSDQADTREQVSITRIDPRSAKELPSPFGDFNAILKTLPGVVSNNELSSTYNVRGGNYDENLVYVNGFEIYRPFLVTSAQQEGLSFINPDLVKQVEFSSGGWQPKYGDKLASVLSVDYKTPEKFAASLTASLVGGAAHAEARSANGRVSYLAGVRYKNAQYVLSSLKQAQGGYNPTFYDAQAFVNIGLGKKEDLQRTTLGLLGVVAHNDYRFSPETGQATFSTGTNQFTRVFIAYDGRERMQFDTYQTGLNLKHDFSSKLQMELLGSALISREFEYRDVEAAYTFAEINRDPNSPDFNQAVRQRDIGSQFKHSRNNLTARIFTAETRGRWTPAANHTVRWGAKIGREKITDKLDEYSFADSADFVPDARRTRLLSDLSLESTRTQGFVQDTWNLDSLTTLTYGTRAHYWTTNGQLVVSPRVQFSQISRSHPNRSFKAAVGVYYQPPFYRELRNQAGDRTDPSQPLIQTANLNVELRAQKSYHFIVGKEISFQQYGRPFKFSAEAYYKYLTDVVPYDVDNVRLRYFAKNNARAYAAGFDTRISGEFVKGAESWFSLGLLTTRENVDGDSMNVVDANGKVTGREPKGFIRRPQDQRLNVGIFFQDHLPNNPSVRGYVNFVFGTGLPFSPPNLPDLRGTADLTRSYNRVDLGFSKVVGLKNNNAPKAHFYSFESLWLGLEILNVFAANNVAGYSYLQDVNGVTYSVPSYLSQRVVNLRLIARF</sequence>
<dbReference type="SUPFAM" id="SSF49464">
    <property type="entry name" value="Carboxypeptidase regulatory domain-like"/>
    <property type="match status" value="1"/>
</dbReference>
<proteinExistence type="predicted"/>
<dbReference type="Pfam" id="PF13620">
    <property type="entry name" value="CarboxypepD_reg"/>
    <property type="match status" value="1"/>
</dbReference>
<dbReference type="Gene3D" id="2.170.130.10">
    <property type="entry name" value="TonB-dependent receptor, plug domain"/>
    <property type="match status" value="1"/>
</dbReference>
<dbReference type="Proteomes" id="UP000625631">
    <property type="component" value="Unassembled WGS sequence"/>
</dbReference>
<evidence type="ECO:0000313" key="3">
    <source>
        <dbReference type="Proteomes" id="UP000625631"/>
    </source>
</evidence>
<keyword evidence="2" id="KW-0675">Receptor</keyword>
<name>A0ABS0Q4A8_9BACT</name>
<gene>
    <name evidence="2" type="ORF">I7X13_03560</name>
</gene>